<evidence type="ECO:0000256" key="3">
    <source>
        <dbReference type="SAM" id="MobiDB-lite"/>
    </source>
</evidence>
<dbReference type="AlphaFoldDB" id="A0AA39F1X4"/>
<gene>
    <name evidence="4" type="ORF">PV327_009890</name>
</gene>
<dbReference type="Proteomes" id="UP001168972">
    <property type="component" value="Unassembled WGS sequence"/>
</dbReference>
<protein>
    <submittedName>
        <fullName evidence="4">Uncharacterized protein</fullName>
    </submittedName>
</protein>
<reference evidence="4" key="1">
    <citation type="journal article" date="2023" name="bioRxiv">
        <title>Scaffold-level genome assemblies of two parasitoid biocontrol wasps reveal the parthenogenesis mechanism and an associated novel virus.</title>
        <authorList>
            <person name="Inwood S."/>
            <person name="Skelly J."/>
            <person name="Guhlin J."/>
            <person name="Harrop T."/>
            <person name="Goldson S."/>
            <person name="Dearden P."/>
        </authorList>
    </citation>
    <scope>NUCLEOTIDE SEQUENCE</scope>
    <source>
        <strain evidence="4">Lincoln</strain>
        <tissue evidence="4">Whole body</tissue>
    </source>
</reference>
<comment type="caution">
    <text evidence="4">The sequence shown here is derived from an EMBL/GenBank/DDBJ whole genome shotgun (WGS) entry which is preliminary data.</text>
</comment>
<dbReference type="PANTHER" id="PTHR12150">
    <property type="entry name" value="CLASS IV SAM-BINDING METHYLTRANSFERASE-RELATED"/>
    <property type="match status" value="1"/>
</dbReference>
<organism evidence="4 5">
    <name type="scientific">Microctonus hyperodae</name>
    <name type="common">Parasitoid wasp</name>
    <dbReference type="NCBI Taxonomy" id="165561"/>
    <lineage>
        <taxon>Eukaryota</taxon>
        <taxon>Metazoa</taxon>
        <taxon>Ecdysozoa</taxon>
        <taxon>Arthropoda</taxon>
        <taxon>Hexapoda</taxon>
        <taxon>Insecta</taxon>
        <taxon>Pterygota</taxon>
        <taxon>Neoptera</taxon>
        <taxon>Endopterygota</taxon>
        <taxon>Hymenoptera</taxon>
        <taxon>Apocrita</taxon>
        <taxon>Ichneumonoidea</taxon>
        <taxon>Braconidae</taxon>
        <taxon>Euphorinae</taxon>
        <taxon>Microctonus</taxon>
    </lineage>
</organism>
<dbReference type="Gene3D" id="3.40.1280.10">
    <property type="match status" value="1"/>
</dbReference>
<sequence>METSVPLAKGKSWKEHNRIHKEKRKKWREERLIKKVKTENAEEVKEEVEKLEENINNEKLNVSTISIAIPGSILDNCQSLLLRTYLAGQIARAACIYKIDEIIVFDDQGEVTEIEKNSKKKFKKDEQLGEGRAACIHLARILQYMECPQYLRKHFFPMHEAFEFAGALNPLDAPHHLRQQDVSLFREGIVTNKPIKTGRGSQVNVGLFNDVHIDKVLTPGLRVTVKIPPNQTNVKKLRGKVVSPNVPRQETGIYWGYTVRLASNLTEIFTKSPYETGYDLTIGTSDKGASIDDVSDKSLKYNHALIVFGGLAGLEAALDADPYLKVDDPTLVFHKYLNICPEQGSRTIRTEEAILLSLSELRTKLIADNPAKPNLQFNNPIDTNNVNNSGMSDDCNSDEDKSSRTSDDNK</sequence>
<accession>A0AA39F1X4</accession>
<dbReference type="CDD" id="cd18086">
    <property type="entry name" value="HsC9orf114-like"/>
    <property type="match status" value="1"/>
</dbReference>
<dbReference type="SUPFAM" id="SSF50249">
    <property type="entry name" value="Nucleic acid-binding proteins"/>
    <property type="match status" value="1"/>
</dbReference>
<proteinExistence type="inferred from homology"/>
<feature type="compositionally biased region" description="Basic and acidic residues" evidence="3">
    <location>
        <begin position="398"/>
        <end position="410"/>
    </location>
</feature>
<dbReference type="Pfam" id="PF02598">
    <property type="entry name" value="Methyltrn_RNA_3"/>
    <property type="match status" value="1"/>
</dbReference>
<dbReference type="InterPro" id="IPR003750">
    <property type="entry name" value="Put_MeTrfase-C9orf114-like"/>
</dbReference>
<dbReference type="SUPFAM" id="SSF75217">
    <property type="entry name" value="alpha/beta knot"/>
    <property type="match status" value="1"/>
</dbReference>
<feature type="region of interest" description="Disordered" evidence="3">
    <location>
        <begin position="372"/>
        <end position="410"/>
    </location>
</feature>
<dbReference type="InterPro" id="IPR012340">
    <property type="entry name" value="NA-bd_OB-fold"/>
</dbReference>
<dbReference type="PANTHER" id="PTHR12150:SF13">
    <property type="entry name" value="METHYLTRANSFERASE C9ORF114-RELATED"/>
    <property type="match status" value="1"/>
</dbReference>
<dbReference type="InterPro" id="IPR029026">
    <property type="entry name" value="tRNA_m1G_MTases_N"/>
</dbReference>
<dbReference type="InterPro" id="IPR029028">
    <property type="entry name" value="Alpha/beta_knot_MTases"/>
</dbReference>
<name>A0AA39F1X4_MICHY</name>
<feature type="coiled-coil region" evidence="2">
    <location>
        <begin position="34"/>
        <end position="68"/>
    </location>
</feature>
<keyword evidence="2" id="KW-0175">Coiled coil</keyword>
<dbReference type="EMBL" id="JAQQBR010001835">
    <property type="protein sequence ID" value="KAK0161419.1"/>
    <property type="molecule type" value="Genomic_DNA"/>
</dbReference>
<reference evidence="4" key="2">
    <citation type="submission" date="2023-03" db="EMBL/GenBank/DDBJ databases">
        <authorList>
            <person name="Inwood S.N."/>
            <person name="Skelly J.G."/>
            <person name="Guhlin J."/>
            <person name="Harrop T.W.R."/>
            <person name="Goldson S.G."/>
            <person name="Dearden P.K."/>
        </authorList>
    </citation>
    <scope>NUCLEOTIDE SEQUENCE</scope>
    <source>
        <strain evidence="4">Lincoln</strain>
        <tissue evidence="4">Whole body</tissue>
    </source>
</reference>
<keyword evidence="5" id="KW-1185">Reference proteome</keyword>
<evidence type="ECO:0000256" key="1">
    <source>
        <dbReference type="ARBA" id="ARBA00009841"/>
    </source>
</evidence>
<evidence type="ECO:0000313" key="4">
    <source>
        <dbReference type="EMBL" id="KAK0161419.1"/>
    </source>
</evidence>
<evidence type="ECO:0000256" key="2">
    <source>
        <dbReference type="SAM" id="Coils"/>
    </source>
</evidence>
<dbReference type="Gene3D" id="2.40.50.140">
    <property type="entry name" value="Nucleic acid-binding proteins"/>
    <property type="match status" value="1"/>
</dbReference>
<feature type="compositionally biased region" description="Polar residues" evidence="3">
    <location>
        <begin position="375"/>
        <end position="391"/>
    </location>
</feature>
<evidence type="ECO:0000313" key="5">
    <source>
        <dbReference type="Proteomes" id="UP001168972"/>
    </source>
</evidence>
<comment type="similarity">
    <text evidence="1">Belongs to the class IV-like SAM-binding methyltransferase superfamily.</text>
</comment>